<dbReference type="Gene3D" id="3.30.70.270">
    <property type="match status" value="1"/>
</dbReference>
<dbReference type="RefSeq" id="WP_189416135.1">
    <property type="nucleotide sequence ID" value="NZ_BMYZ01000001.1"/>
</dbReference>
<dbReference type="InterPro" id="IPR001633">
    <property type="entry name" value="EAL_dom"/>
</dbReference>
<name>A0ABQ3AWE3_9GAMM</name>
<dbReference type="PANTHER" id="PTHR44757">
    <property type="entry name" value="DIGUANYLATE CYCLASE DGCP"/>
    <property type="match status" value="1"/>
</dbReference>
<protein>
    <recommendedName>
        <fullName evidence="5">Diguanylate cyclase</fullName>
    </recommendedName>
</protein>
<dbReference type="Proteomes" id="UP000619761">
    <property type="component" value="Unassembled WGS sequence"/>
</dbReference>
<sequence>MAIGNGLDLHEMLQSFIRVSIARLDLSSAHLFLFCDENNEPIHYVGETADCQLSHYLSIPAQFLGKAWADNPMLCGIVQAHLGQNDLLSVVHFNGKVYQSFTIPEHGVIIFESIVEIEPTIQKSLQPILKKLALSCYACLVHQSLAKEMAARRCAEEKIAHQAAHDELTQLFNRRTLTDNLKKAIAYCNENNKFGALIFIDLNQFKSINDVMGHDVGDKILKEVANRLKGITRGKDTVARFGGDEFIILLPDLGDYEQVAEQIVNRTAVRILDVIEEPFSVGDLVYNVSCSMGFEIFPVVDNSSCDIIKNADLAMYEAKTLRQRVALRYNSSMSEKLNMRSAYVAELKNALKNNEFVLYYQPQYDFDHQIIGAEALLRWNNPKRIQESPEIYIPIAEDSELILAIGDWVLHESCRQLKILQEAGLPESFKKLSVNVSAKQLGQENFFDNICRAIKTSGVNAGQMTIEITENILISRIHDAMNLIAQLGDIGVDCAIDDFGTGYSSLTYLRRLPSSLIKIDRNFVRDIHKDEENRSIAKMIIALGENLDMDILAEGVESAEELQCLKDLGCTQYQGFYFSHPLPFDQFSVLAKSRYLEAC</sequence>
<dbReference type="SMART" id="SM00267">
    <property type="entry name" value="GGDEF"/>
    <property type="match status" value="1"/>
</dbReference>
<dbReference type="CDD" id="cd01949">
    <property type="entry name" value="GGDEF"/>
    <property type="match status" value="1"/>
</dbReference>
<feature type="domain" description="EAL" evidence="1">
    <location>
        <begin position="340"/>
        <end position="595"/>
    </location>
</feature>
<reference evidence="4" key="1">
    <citation type="journal article" date="2019" name="Int. J. Syst. Evol. Microbiol.">
        <title>The Global Catalogue of Microorganisms (GCM) 10K type strain sequencing project: providing services to taxonomists for standard genome sequencing and annotation.</title>
        <authorList>
            <consortium name="The Broad Institute Genomics Platform"/>
            <consortium name="The Broad Institute Genome Sequencing Center for Infectious Disease"/>
            <person name="Wu L."/>
            <person name="Ma J."/>
        </authorList>
    </citation>
    <scope>NUCLEOTIDE SEQUENCE [LARGE SCALE GENOMIC DNA]</scope>
    <source>
        <strain evidence="4">KCTC 32239</strain>
    </source>
</reference>
<dbReference type="PANTHER" id="PTHR44757:SF2">
    <property type="entry name" value="BIOFILM ARCHITECTURE MAINTENANCE PROTEIN MBAA"/>
    <property type="match status" value="1"/>
</dbReference>
<feature type="domain" description="GGDEF" evidence="2">
    <location>
        <begin position="193"/>
        <end position="330"/>
    </location>
</feature>
<dbReference type="InterPro" id="IPR052155">
    <property type="entry name" value="Biofilm_reg_signaling"/>
</dbReference>
<evidence type="ECO:0008006" key="5">
    <source>
        <dbReference type="Google" id="ProtNLM"/>
    </source>
</evidence>
<dbReference type="PROSITE" id="PS50887">
    <property type="entry name" value="GGDEF"/>
    <property type="match status" value="1"/>
</dbReference>
<dbReference type="SUPFAM" id="SSF55073">
    <property type="entry name" value="Nucleotide cyclase"/>
    <property type="match status" value="1"/>
</dbReference>
<accession>A0ABQ3AWE3</accession>
<dbReference type="Pfam" id="PF00990">
    <property type="entry name" value="GGDEF"/>
    <property type="match status" value="1"/>
</dbReference>
<dbReference type="EMBL" id="BMYZ01000001">
    <property type="protein sequence ID" value="GGY65995.1"/>
    <property type="molecule type" value="Genomic_DNA"/>
</dbReference>
<dbReference type="InterPro" id="IPR035919">
    <property type="entry name" value="EAL_sf"/>
</dbReference>
<evidence type="ECO:0000259" key="1">
    <source>
        <dbReference type="PROSITE" id="PS50883"/>
    </source>
</evidence>
<dbReference type="NCBIfam" id="TIGR00254">
    <property type="entry name" value="GGDEF"/>
    <property type="match status" value="1"/>
</dbReference>
<dbReference type="InterPro" id="IPR000160">
    <property type="entry name" value="GGDEF_dom"/>
</dbReference>
<comment type="caution">
    <text evidence="3">The sequence shown here is derived from an EMBL/GenBank/DDBJ whole genome shotgun (WGS) entry which is preliminary data.</text>
</comment>
<proteinExistence type="predicted"/>
<dbReference type="Pfam" id="PF00563">
    <property type="entry name" value="EAL"/>
    <property type="match status" value="1"/>
</dbReference>
<dbReference type="PROSITE" id="PS50883">
    <property type="entry name" value="EAL"/>
    <property type="match status" value="1"/>
</dbReference>
<evidence type="ECO:0000313" key="4">
    <source>
        <dbReference type="Proteomes" id="UP000619761"/>
    </source>
</evidence>
<evidence type="ECO:0000313" key="3">
    <source>
        <dbReference type="EMBL" id="GGY65995.1"/>
    </source>
</evidence>
<dbReference type="SUPFAM" id="SSF141868">
    <property type="entry name" value="EAL domain-like"/>
    <property type="match status" value="1"/>
</dbReference>
<dbReference type="CDD" id="cd01948">
    <property type="entry name" value="EAL"/>
    <property type="match status" value="1"/>
</dbReference>
<dbReference type="InterPro" id="IPR043128">
    <property type="entry name" value="Rev_trsase/Diguanyl_cyclase"/>
</dbReference>
<organism evidence="3 4">
    <name type="scientific">Cellvibrio zantedeschiae</name>
    <dbReference type="NCBI Taxonomy" id="1237077"/>
    <lineage>
        <taxon>Bacteria</taxon>
        <taxon>Pseudomonadati</taxon>
        <taxon>Pseudomonadota</taxon>
        <taxon>Gammaproteobacteria</taxon>
        <taxon>Cellvibrionales</taxon>
        <taxon>Cellvibrionaceae</taxon>
        <taxon>Cellvibrio</taxon>
    </lineage>
</organism>
<gene>
    <name evidence="3" type="ORF">GCM10011613_07370</name>
</gene>
<dbReference type="Gene3D" id="3.20.20.450">
    <property type="entry name" value="EAL domain"/>
    <property type="match status" value="1"/>
</dbReference>
<keyword evidence="4" id="KW-1185">Reference proteome</keyword>
<dbReference type="InterPro" id="IPR029787">
    <property type="entry name" value="Nucleotide_cyclase"/>
</dbReference>
<evidence type="ECO:0000259" key="2">
    <source>
        <dbReference type="PROSITE" id="PS50887"/>
    </source>
</evidence>
<dbReference type="SMART" id="SM00052">
    <property type="entry name" value="EAL"/>
    <property type="match status" value="1"/>
</dbReference>